<dbReference type="STRING" id="1328759.A0A5C2S3G0"/>
<proteinExistence type="predicted"/>
<organism evidence="2 3">
    <name type="scientific">Lentinus tigrinus ALCF2SS1-6</name>
    <dbReference type="NCBI Taxonomy" id="1328759"/>
    <lineage>
        <taxon>Eukaryota</taxon>
        <taxon>Fungi</taxon>
        <taxon>Dikarya</taxon>
        <taxon>Basidiomycota</taxon>
        <taxon>Agaricomycotina</taxon>
        <taxon>Agaricomycetes</taxon>
        <taxon>Polyporales</taxon>
        <taxon>Polyporaceae</taxon>
        <taxon>Lentinus</taxon>
    </lineage>
</organism>
<evidence type="ECO:0000256" key="1">
    <source>
        <dbReference type="SAM" id="MobiDB-lite"/>
    </source>
</evidence>
<gene>
    <name evidence="2" type="ORF">L227DRAFT_577374</name>
</gene>
<dbReference type="EMBL" id="ML122277">
    <property type="protein sequence ID" value="RPD58007.1"/>
    <property type="molecule type" value="Genomic_DNA"/>
</dbReference>
<feature type="compositionally biased region" description="Low complexity" evidence="1">
    <location>
        <begin position="83"/>
        <end position="98"/>
    </location>
</feature>
<protein>
    <submittedName>
        <fullName evidence="2">Uncharacterized protein</fullName>
    </submittedName>
</protein>
<accession>A0A5C2S3G0</accession>
<name>A0A5C2S3G0_9APHY</name>
<keyword evidence="3" id="KW-1185">Reference proteome</keyword>
<sequence length="114" mass="11755">MPMIPLHGGLRDSALSLIPLSSSTTEATPLPRGSREVHKAEMLSGPPSGTSTSDHFSLRTRRSLVSASTAPTPDDFSGWGGKPAALSTPAPETPSTPSVGSLMGRLKAFSKSTP</sequence>
<dbReference type="AlphaFoldDB" id="A0A5C2S3G0"/>
<feature type="region of interest" description="Disordered" evidence="1">
    <location>
        <begin position="20"/>
        <end position="114"/>
    </location>
</feature>
<evidence type="ECO:0000313" key="3">
    <source>
        <dbReference type="Proteomes" id="UP000313359"/>
    </source>
</evidence>
<dbReference type="Proteomes" id="UP000313359">
    <property type="component" value="Unassembled WGS sequence"/>
</dbReference>
<reference evidence="2" key="1">
    <citation type="journal article" date="2018" name="Genome Biol. Evol.">
        <title>Genomics and development of Lentinus tigrinus, a white-rot wood-decaying mushroom with dimorphic fruiting bodies.</title>
        <authorList>
            <person name="Wu B."/>
            <person name="Xu Z."/>
            <person name="Knudson A."/>
            <person name="Carlson A."/>
            <person name="Chen N."/>
            <person name="Kovaka S."/>
            <person name="LaButti K."/>
            <person name="Lipzen A."/>
            <person name="Pennachio C."/>
            <person name="Riley R."/>
            <person name="Schakwitz W."/>
            <person name="Umezawa K."/>
            <person name="Ohm R.A."/>
            <person name="Grigoriev I.V."/>
            <person name="Nagy L.G."/>
            <person name="Gibbons J."/>
            <person name="Hibbett D."/>
        </authorList>
    </citation>
    <scope>NUCLEOTIDE SEQUENCE [LARGE SCALE GENOMIC DNA]</scope>
    <source>
        <strain evidence="2">ALCF2SS1-6</strain>
    </source>
</reference>
<evidence type="ECO:0000313" key="2">
    <source>
        <dbReference type="EMBL" id="RPD58007.1"/>
    </source>
</evidence>